<name>A0AAV9QTQ5_9TELE</name>
<protein>
    <submittedName>
        <fullName evidence="2">Uncharacterized protein</fullName>
    </submittedName>
</protein>
<dbReference type="Proteomes" id="UP001311232">
    <property type="component" value="Unassembled WGS sequence"/>
</dbReference>
<keyword evidence="3" id="KW-1185">Reference proteome</keyword>
<feature type="non-terminal residue" evidence="2">
    <location>
        <position position="1"/>
    </location>
</feature>
<organism evidence="2 3">
    <name type="scientific">Crenichthys baileyi</name>
    <name type="common">White River springfish</name>
    <dbReference type="NCBI Taxonomy" id="28760"/>
    <lineage>
        <taxon>Eukaryota</taxon>
        <taxon>Metazoa</taxon>
        <taxon>Chordata</taxon>
        <taxon>Craniata</taxon>
        <taxon>Vertebrata</taxon>
        <taxon>Euteleostomi</taxon>
        <taxon>Actinopterygii</taxon>
        <taxon>Neopterygii</taxon>
        <taxon>Teleostei</taxon>
        <taxon>Neoteleostei</taxon>
        <taxon>Acanthomorphata</taxon>
        <taxon>Ovalentaria</taxon>
        <taxon>Atherinomorphae</taxon>
        <taxon>Cyprinodontiformes</taxon>
        <taxon>Goodeidae</taxon>
        <taxon>Crenichthys</taxon>
    </lineage>
</organism>
<feature type="compositionally biased region" description="Basic and acidic residues" evidence="1">
    <location>
        <begin position="41"/>
        <end position="57"/>
    </location>
</feature>
<sequence>SLPPLNGVTTCPPTTHPPPHLKTNMALTHPPPLPKPPSVVHDSRDCRARRVQGDRWHTPTSLPSLRSSPSSPPYCISPPARPTPLLRWRSGGPDQCHSVSLEPG</sequence>
<accession>A0AAV9QTQ5</accession>
<evidence type="ECO:0000313" key="3">
    <source>
        <dbReference type="Proteomes" id="UP001311232"/>
    </source>
</evidence>
<dbReference type="AlphaFoldDB" id="A0AAV9QTQ5"/>
<comment type="caution">
    <text evidence="2">The sequence shown here is derived from an EMBL/GenBank/DDBJ whole genome shotgun (WGS) entry which is preliminary data.</text>
</comment>
<feature type="region of interest" description="Disordered" evidence="1">
    <location>
        <begin position="1"/>
        <end position="104"/>
    </location>
</feature>
<evidence type="ECO:0000256" key="1">
    <source>
        <dbReference type="SAM" id="MobiDB-lite"/>
    </source>
</evidence>
<gene>
    <name evidence="2" type="ORF">CRENBAI_024910</name>
</gene>
<feature type="compositionally biased region" description="Pro residues" evidence="1">
    <location>
        <begin position="70"/>
        <end position="82"/>
    </location>
</feature>
<proteinExistence type="predicted"/>
<evidence type="ECO:0000313" key="2">
    <source>
        <dbReference type="EMBL" id="KAK5599170.1"/>
    </source>
</evidence>
<dbReference type="EMBL" id="JAHHUM010002959">
    <property type="protein sequence ID" value="KAK5599170.1"/>
    <property type="molecule type" value="Genomic_DNA"/>
</dbReference>
<feature type="compositionally biased region" description="Low complexity" evidence="1">
    <location>
        <begin position="58"/>
        <end position="69"/>
    </location>
</feature>
<reference evidence="2 3" key="1">
    <citation type="submission" date="2021-06" db="EMBL/GenBank/DDBJ databases">
        <authorList>
            <person name="Palmer J.M."/>
        </authorList>
    </citation>
    <scope>NUCLEOTIDE SEQUENCE [LARGE SCALE GENOMIC DNA]</scope>
    <source>
        <strain evidence="2 3">MEX-2019</strain>
        <tissue evidence="2">Muscle</tissue>
    </source>
</reference>